<evidence type="ECO:0000313" key="1">
    <source>
        <dbReference type="EMBL" id="PWK26252.1"/>
    </source>
</evidence>
<sequence>MQDINNRTDVEKLVTTFYENVHKDPLLAPIFEMPTEEWTRHLTRAVNFWENWLFDTGSYTGGMMWVHAQANMAHGLTTERFEHWLSHWFSTVDSLFTGENATFVKNKALEIGQIMNSKFNQAPSTL</sequence>
<reference evidence="1 2" key="1">
    <citation type="submission" date="2018-05" db="EMBL/GenBank/DDBJ databases">
        <title>Genomic Encyclopedia of Archaeal and Bacterial Type Strains, Phase II (KMG-II): from individual species to whole genera.</title>
        <authorList>
            <person name="Goeker M."/>
        </authorList>
    </citation>
    <scope>NUCLEOTIDE SEQUENCE [LARGE SCALE GENOMIC DNA]</scope>
    <source>
        <strain evidence="1 2">DSM 22214</strain>
    </source>
</reference>
<organism evidence="1 2">
    <name type="scientific">Arcicella aurantiaca</name>
    <dbReference type="NCBI Taxonomy" id="591202"/>
    <lineage>
        <taxon>Bacteria</taxon>
        <taxon>Pseudomonadati</taxon>
        <taxon>Bacteroidota</taxon>
        <taxon>Cytophagia</taxon>
        <taxon>Cytophagales</taxon>
        <taxon>Flectobacillaceae</taxon>
        <taxon>Arcicella</taxon>
    </lineage>
</organism>
<dbReference type="InterPro" id="IPR009050">
    <property type="entry name" value="Globin-like_sf"/>
</dbReference>
<proteinExistence type="predicted"/>
<accession>A0A316E9L9</accession>
<dbReference type="EMBL" id="QGGO01000013">
    <property type="protein sequence ID" value="PWK26252.1"/>
    <property type="molecule type" value="Genomic_DNA"/>
</dbReference>
<dbReference type="GO" id="GO:0019825">
    <property type="term" value="F:oxygen binding"/>
    <property type="evidence" value="ECO:0007669"/>
    <property type="project" value="InterPro"/>
</dbReference>
<dbReference type="SUPFAM" id="SSF46458">
    <property type="entry name" value="Globin-like"/>
    <property type="match status" value="1"/>
</dbReference>
<dbReference type="RefSeq" id="WP_109743452.1">
    <property type="nucleotide sequence ID" value="NZ_QGGO01000013.1"/>
</dbReference>
<dbReference type="CDD" id="cd08916">
    <property type="entry name" value="TrHb3_P"/>
    <property type="match status" value="1"/>
</dbReference>
<dbReference type="InterPro" id="IPR012292">
    <property type="entry name" value="Globin/Proto"/>
</dbReference>
<dbReference type="Proteomes" id="UP000245489">
    <property type="component" value="Unassembled WGS sequence"/>
</dbReference>
<dbReference type="GO" id="GO:0020037">
    <property type="term" value="F:heme binding"/>
    <property type="evidence" value="ECO:0007669"/>
    <property type="project" value="InterPro"/>
</dbReference>
<protein>
    <submittedName>
        <fullName evidence="1">Hemoglobin</fullName>
    </submittedName>
</protein>
<dbReference type="AlphaFoldDB" id="A0A316E9L9"/>
<gene>
    <name evidence="1" type="ORF">LV89_02733</name>
</gene>
<dbReference type="OrthoDB" id="25954at2"/>
<dbReference type="Gene3D" id="1.10.490.10">
    <property type="entry name" value="Globins"/>
    <property type="match status" value="1"/>
</dbReference>
<evidence type="ECO:0000313" key="2">
    <source>
        <dbReference type="Proteomes" id="UP000245489"/>
    </source>
</evidence>
<name>A0A316E9L9_9BACT</name>
<comment type="caution">
    <text evidence="1">The sequence shown here is derived from an EMBL/GenBank/DDBJ whole genome shotgun (WGS) entry which is preliminary data.</text>
</comment>
<keyword evidence="2" id="KW-1185">Reference proteome</keyword>